<dbReference type="AlphaFoldDB" id="A0A6A3IR42"/>
<organism evidence="2 3">
    <name type="scientific">Phytophthora fragariae</name>
    <dbReference type="NCBI Taxonomy" id="53985"/>
    <lineage>
        <taxon>Eukaryota</taxon>
        <taxon>Sar</taxon>
        <taxon>Stramenopiles</taxon>
        <taxon>Oomycota</taxon>
        <taxon>Peronosporomycetes</taxon>
        <taxon>Peronosporales</taxon>
        <taxon>Peronosporaceae</taxon>
        <taxon>Phytophthora</taxon>
    </lineage>
</organism>
<reference evidence="2 3" key="1">
    <citation type="submission" date="2018-09" db="EMBL/GenBank/DDBJ databases">
        <title>Genomic investigation of the strawberry pathogen Phytophthora fragariae indicates pathogenicity is determined by transcriptional variation in three key races.</title>
        <authorList>
            <person name="Adams T.M."/>
            <person name="Armitage A.D."/>
            <person name="Sobczyk M.K."/>
            <person name="Bates H.J."/>
            <person name="Dunwell J.M."/>
            <person name="Nellist C.F."/>
            <person name="Harrison R.J."/>
        </authorList>
    </citation>
    <scope>NUCLEOTIDE SEQUENCE [LARGE SCALE GENOMIC DNA]</scope>
    <source>
        <strain evidence="2 3">SCRP245</strain>
    </source>
</reference>
<protein>
    <submittedName>
        <fullName evidence="2">Uncharacterized protein</fullName>
    </submittedName>
</protein>
<proteinExistence type="predicted"/>
<evidence type="ECO:0000256" key="1">
    <source>
        <dbReference type="SAM" id="MobiDB-lite"/>
    </source>
</evidence>
<evidence type="ECO:0000313" key="2">
    <source>
        <dbReference type="EMBL" id="KAE8984242.1"/>
    </source>
</evidence>
<name>A0A6A3IR42_9STRA</name>
<accession>A0A6A3IR42</accession>
<comment type="caution">
    <text evidence="2">The sequence shown here is derived from an EMBL/GenBank/DDBJ whole genome shotgun (WGS) entry which is preliminary data.</text>
</comment>
<feature type="region of interest" description="Disordered" evidence="1">
    <location>
        <begin position="21"/>
        <end position="41"/>
    </location>
</feature>
<dbReference type="Proteomes" id="UP000460718">
    <property type="component" value="Unassembled WGS sequence"/>
</dbReference>
<dbReference type="EMBL" id="QXFW01001916">
    <property type="protein sequence ID" value="KAE8984242.1"/>
    <property type="molecule type" value="Genomic_DNA"/>
</dbReference>
<sequence>MPPPVVDLTGDLDIEDLVTATTDGEPQRYQTTDAEPQQYPTTDTEPLLLARDVGNQQHAKQHVAQRAQYLQCAVPVAKPLQRVAPLPEHTGESLRVVKRGVDRPDRVPVDARRLRLVTEDVGMANTIEQQAGSLTSGQPQ</sequence>
<evidence type="ECO:0000313" key="3">
    <source>
        <dbReference type="Proteomes" id="UP000460718"/>
    </source>
</evidence>
<gene>
    <name evidence="2" type="ORF">PF011_g20854</name>
</gene>